<gene>
    <name evidence="2" type="ORF">GCM10007907_17940</name>
</gene>
<accession>A0ABQ5YJ81</accession>
<feature type="region of interest" description="Disordered" evidence="1">
    <location>
        <begin position="1"/>
        <end position="54"/>
    </location>
</feature>
<dbReference type="EMBL" id="BSOG01000002">
    <property type="protein sequence ID" value="GLR13004.1"/>
    <property type="molecule type" value="Genomic_DNA"/>
</dbReference>
<protein>
    <submittedName>
        <fullName evidence="2">Uncharacterized protein</fullName>
    </submittedName>
</protein>
<evidence type="ECO:0000313" key="2">
    <source>
        <dbReference type="EMBL" id="GLR13004.1"/>
    </source>
</evidence>
<reference evidence="3" key="1">
    <citation type="journal article" date="2019" name="Int. J. Syst. Evol. Microbiol.">
        <title>The Global Catalogue of Microorganisms (GCM) 10K type strain sequencing project: providing services to taxonomists for standard genome sequencing and annotation.</title>
        <authorList>
            <consortium name="The Broad Institute Genomics Platform"/>
            <consortium name="The Broad Institute Genome Sequencing Center for Infectious Disease"/>
            <person name="Wu L."/>
            <person name="Ma J."/>
        </authorList>
    </citation>
    <scope>NUCLEOTIDE SEQUENCE [LARGE SCALE GENOMIC DNA]</scope>
    <source>
        <strain evidence="3">NBRC 110044</strain>
    </source>
</reference>
<keyword evidence="3" id="KW-1185">Reference proteome</keyword>
<evidence type="ECO:0000256" key="1">
    <source>
        <dbReference type="SAM" id="MobiDB-lite"/>
    </source>
</evidence>
<evidence type="ECO:0000313" key="3">
    <source>
        <dbReference type="Proteomes" id="UP001156706"/>
    </source>
</evidence>
<name>A0ABQ5YJ81_9NEIS</name>
<comment type="caution">
    <text evidence="2">The sequence shown here is derived from an EMBL/GenBank/DDBJ whole genome shotgun (WGS) entry which is preliminary data.</text>
</comment>
<dbReference type="Proteomes" id="UP001156706">
    <property type="component" value="Unassembled WGS sequence"/>
</dbReference>
<proteinExistence type="predicted"/>
<feature type="compositionally biased region" description="Basic residues" evidence="1">
    <location>
        <begin position="21"/>
        <end position="32"/>
    </location>
</feature>
<organism evidence="2 3">
    <name type="scientific">Chitinimonas prasina</name>
    <dbReference type="NCBI Taxonomy" id="1434937"/>
    <lineage>
        <taxon>Bacteria</taxon>
        <taxon>Pseudomonadati</taxon>
        <taxon>Pseudomonadota</taxon>
        <taxon>Betaproteobacteria</taxon>
        <taxon>Neisseriales</taxon>
        <taxon>Chitinibacteraceae</taxon>
        <taxon>Chitinimonas</taxon>
    </lineage>
</organism>
<sequence>MEAAVGRPEAQERILSARMPTIRKPKHKKTKPRPTAMSARNFLPSRQKENPAPCMGIPSMVVWIQGTSNGTPA</sequence>